<proteinExistence type="predicted"/>
<protein>
    <recommendedName>
        <fullName evidence="3">Type VI secretion system-associated protein TagF</fullName>
    </recommendedName>
</protein>
<evidence type="ECO:0008006" key="3">
    <source>
        <dbReference type="Google" id="ProtNLM"/>
    </source>
</evidence>
<dbReference type="RefSeq" id="WP_011748734.1">
    <property type="nucleotide sequence ID" value="NC_008686.1"/>
</dbReference>
<dbReference type="Proteomes" id="UP000000361">
    <property type="component" value="Chromosome 1"/>
</dbReference>
<dbReference type="OrthoDB" id="9801841at2"/>
<dbReference type="EnsemblBacteria" id="ABL70541">
    <property type="protein sequence ID" value="ABL70541"/>
    <property type="gene ID" value="Pden_2454"/>
</dbReference>
<dbReference type="AlphaFoldDB" id="A1B4U7"/>
<dbReference type="InterPro" id="IPR017748">
    <property type="entry name" value="TagF"/>
</dbReference>
<accession>A1B4U7</accession>
<keyword evidence="2" id="KW-1185">Reference proteome</keyword>
<dbReference type="HOGENOM" id="CLU_084145_1_0_5"/>
<name>A1B4U7_PARDP</name>
<reference evidence="2" key="1">
    <citation type="submission" date="2006-12" db="EMBL/GenBank/DDBJ databases">
        <title>Complete sequence of chromosome 1 of Paracoccus denitrificans PD1222.</title>
        <authorList>
            <person name="Copeland A."/>
            <person name="Lucas S."/>
            <person name="Lapidus A."/>
            <person name="Barry K."/>
            <person name="Detter J.C."/>
            <person name="Glavina del Rio T."/>
            <person name="Hammon N."/>
            <person name="Israni S."/>
            <person name="Dalin E."/>
            <person name="Tice H."/>
            <person name="Pitluck S."/>
            <person name="Munk A.C."/>
            <person name="Brettin T."/>
            <person name="Bruce D."/>
            <person name="Han C."/>
            <person name="Tapia R."/>
            <person name="Gilna P."/>
            <person name="Schmutz J."/>
            <person name="Larimer F."/>
            <person name="Land M."/>
            <person name="Hauser L."/>
            <person name="Kyrpides N."/>
            <person name="Lykidis A."/>
            <person name="Spiro S."/>
            <person name="Richardson D.J."/>
            <person name="Moir J.W.B."/>
            <person name="Ferguson S.J."/>
            <person name="van Spanning R.J.M."/>
            <person name="Richardson P."/>
        </authorList>
    </citation>
    <scope>NUCLEOTIDE SEQUENCE [LARGE SCALE GENOMIC DNA]</scope>
    <source>
        <strain evidence="2">Pd 1222</strain>
    </source>
</reference>
<evidence type="ECO:0000313" key="1">
    <source>
        <dbReference type="EMBL" id="ABL70541.1"/>
    </source>
</evidence>
<dbReference type="eggNOG" id="COG3913">
    <property type="taxonomic scope" value="Bacteria"/>
</dbReference>
<dbReference type="KEGG" id="pde:Pden_2454"/>
<dbReference type="NCBIfam" id="TIGR03373">
    <property type="entry name" value="VI_minor_4"/>
    <property type="match status" value="1"/>
</dbReference>
<dbReference type="Pfam" id="PF09867">
    <property type="entry name" value="TagF_N"/>
    <property type="match status" value="1"/>
</dbReference>
<dbReference type="GeneID" id="93450848"/>
<dbReference type="Gene3D" id="3.40.1730.10">
    <property type="entry name" value="pa0076 domain"/>
    <property type="match status" value="1"/>
</dbReference>
<dbReference type="STRING" id="318586.Pden_2454"/>
<gene>
    <name evidence="1" type="ordered locus">Pden_2454</name>
</gene>
<evidence type="ECO:0000313" key="2">
    <source>
        <dbReference type="Proteomes" id="UP000000361"/>
    </source>
</evidence>
<organism evidence="1 2">
    <name type="scientific">Paracoccus denitrificans (strain Pd 1222)</name>
    <dbReference type="NCBI Taxonomy" id="318586"/>
    <lineage>
        <taxon>Bacteria</taxon>
        <taxon>Pseudomonadati</taxon>
        <taxon>Pseudomonadota</taxon>
        <taxon>Alphaproteobacteria</taxon>
        <taxon>Rhodobacterales</taxon>
        <taxon>Paracoccaceae</taxon>
        <taxon>Paracoccus</taxon>
    </lineage>
</organism>
<dbReference type="EMBL" id="CP000489">
    <property type="protein sequence ID" value="ABL70541.1"/>
    <property type="molecule type" value="Genomic_DNA"/>
</dbReference>
<sequence>MPGSVLGPQAGFWGKLPARGDFVGRGLPEAFRRRWDRWAATHLAGREGWPGDWPHDWPDGGLRLRIASGGRAAAGLVLPSADAVGRRFPLALFLLDDTLPGPEALEPWCEAALQAAAEPDPDALWQALAALPTPIGKADAPPLLLWRRGHPALEADPAAPEPALAAIFSSG</sequence>
<dbReference type="InterPro" id="IPR038225">
    <property type="entry name" value="TagF_sf"/>
</dbReference>